<dbReference type="Proteomes" id="UP000291343">
    <property type="component" value="Unassembled WGS sequence"/>
</dbReference>
<dbReference type="InterPro" id="IPR036734">
    <property type="entry name" value="Neur_chan_lig-bd_sf"/>
</dbReference>
<dbReference type="FunFam" id="2.70.170.10:FF:000003">
    <property type="entry name" value="Putative gamma-aminobutyric acid receptor subunit gamma-2"/>
    <property type="match status" value="1"/>
</dbReference>
<dbReference type="Gene3D" id="2.70.170.10">
    <property type="entry name" value="Neurotransmitter-gated ion-channel ligand-binding domain"/>
    <property type="match status" value="1"/>
</dbReference>
<evidence type="ECO:0000313" key="19">
    <source>
        <dbReference type="EMBL" id="RZF33096.1"/>
    </source>
</evidence>
<feature type="domain" description="Neurotransmitter-gated ion-channel ligand-binding" evidence="17">
    <location>
        <begin position="38"/>
        <end position="242"/>
    </location>
</feature>
<dbReference type="InterPro" id="IPR036719">
    <property type="entry name" value="Neuro-gated_channel_TM_sf"/>
</dbReference>
<dbReference type="OrthoDB" id="203862at2759"/>
<evidence type="ECO:0000256" key="12">
    <source>
        <dbReference type="ARBA" id="ARBA00023257"/>
    </source>
</evidence>
<gene>
    <name evidence="19" type="ORF">LSTR_LSTR009825</name>
</gene>
<evidence type="ECO:0000256" key="8">
    <source>
        <dbReference type="ARBA" id="ARBA00023136"/>
    </source>
</evidence>
<dbReference type="PROSITE" id="PS00236">
    <property type="entry name" value="NEUROTR_ION_CHANNEL"/>
    <property type="match status" value="1"/>
</dbReference>
<protein>
    <submittedName>
        <fullName evidence="19">Uncharacterized protein</fullName>
    </submittedName>
</protein>
<dbReference type="PANTHER" id="PTHR18945">
    <property type="entry name" value="NEUROTRANSMITTER GATED ION CHANNEL"/>
    <property type="match status" value="1"/>
</dbReference>
<evidence type="ECO:0000256" key="6">
    <source>
        <dbReference type="ARBA" id="ARBA00023018"/>
    </source>
</evidence>
<feature type="region of interest" description="Disordered" evidence="16">
    <location>
        <begin position="346"/>
        <end position="381"/>
    </location>
</feature>
<keyword evidence="3 15" id="KW-0812">Transmembrane</keyword>
<keyword evidence="7 15" id="KW-0406">Ion transport</keyword>
<dbReference type="InterPro" id="IPR006029">
    <property type="entry name" value="Neurotrans-gated_channel_TM"/>
</dbReference>
<feature type="compositionally biased region" description="Basic and acidic residues" evidence="16">
    <location>
        <begin position="346"/>
        <end position="362"/>
    </location>
</feature>
<dbReference type="Gene3D" id="1.20.58.390">
    <property type="entry name" value="Neurotransmitter-gated ion-channel transmembrane domain"/>
    <property type="match status" value="1"/>
</dbReference>
<dbReference type="GO" id="GO:0004888">
    <property type="term" value="F:transmembrane signaling receptor activity"/>
    <property type="evidence" value="ECO:0007669"/>
    <property type="project" value="InterPro"/>
</dbReference>
<evidence type="ECO:0000256" key="2">
    <source>
        <dbReference type="ARBA" id="ARBA00022475"/>
    </source>
</evidence>
<evidence type="ECO:0000256" key="14">
    <source>
        <dbReference type="ARBA" id="ARBA00034104"/>
    </source>
</evidence>
<comment type="similarity">
    <text evidence="15">Belongs to the ligand-gated ion channel (TC 1.A.9) family.</text>
</comment>
<name>A0A482WIP5_LAOST</name>
<evidence type="ECO:0000256" key="15">
    <source>
        <dbReference type="RuleBase" id="RU000687"/>
    </source>
</evidence>
<evidence type="ECO:0000256" key="11">
    <source>
        <dbReference type="ARBA" id="ARBA00023214"/>
    </source>
</evidence>
<comment type="subcellular location">
    <subcellularLocation>
        <location evidence="14">Postsynaptic cell membrane</location>
        <topology evidence="14">Multi-pass membrane protein</topology>
    </subcellularLocation>
</comment>
<dbReference type="SUPFAM" id="SSF63712">
    <property type="entry name" value="Nicotinic receptor ligand binding domain-like"/>
    <property type="match status" value="1"/>
</dbReference>
<evidence type="ECO:0000256" key="16">
    <source>
        <dbReference type="SAM" id="MobiDB-lite"/>
    </source>
</evidence>
<evidence type="ECO:0000256" key="3">
    <source>
        <dbReference type="ARBA" id="ARBA00022692"/>
    </source>
</evidence>
<dbReference type="GO" id="GO:0045211">
    <property type="term" value="C:postsynaptic membrane"/>
    <property type="evidence" value="ECO:0007669"/>
    <property type="project" value="UniProtKB-SubCell"/>
</dbReference>
<dbReference type="Pfam" id="PF02931">
    <property type="entry name" value="Neur_chan_LBD"/>
    <property type="match status" value="1"/>
</dbReference>
<dbReference type="Pfam" id="PF02932">
    <property type="entry name" value="Neur_chan_memb"/>
    <property type="match status" value="1"/>
</dbReference>
<keyword evidence="4 15" id="KW-0732">Signal</keyword>
<evidence type="ECO:0000256" key="4">
    <source>
        <dbReference type="ARBA" id="ARBA00022729"/>
    </source>
</evidence>
<feature type="transmembrane region" description="Helical" evidence="15">
    <location>
        <begin position="243"/>
        <end position="266"/>
    </location>
</feature>
<evidence type="ECO:0000259" key="17">
    <source>
        <dbReference type="Pfam" id="PF02931"/>
    </source>
</evidence>
<dbReference type="AlphaFoldDB" id="A0A482WIP5"/>
<dbReference type="InterPro" id="IPR038050">
    <property type="entry name" value="Neuro_actylchol_rec"/>
</dbReference>
<dbReference type="GO" id="GO:0099095">
    <property type="term" value="F:ligand-gated monoatomic anion channel activity"/>
    <property type="evidence" value="ECO:0007669"/>
    <property type="project" value="UniProtKB-ARBA"/>
</dbReference>
<keyword evidence="13 15" id="KW-0407">Ion channel</keyword>
<keyword evidence="12" id="KW-0628">Postsynaptic cell membrane</keyword>
<evidence type="ECO:0000256" key="5">
    <source>
        <dbReference type="ARBA" id="ARBA00022989"/>
    </source>
</evidence>
<evidence type="ECO:0000256" key="10">
    <source>
        <dbReference type="ARBA" id="ARBA00023180"/>
    </source>
</evidence>
<dbReference type="GO" id="GO:0005254">
    <property type="term" value="F:chloride channel activity"/>
    <property type="evidence" value="ECO:0007669"/>
    <property type="project" value="UniProtKB-ARBA"/>
</dbReference>
<organism evidence="19 20">
    <name type="scientific">Laodelphax striatellus</name>
    <name type="common">Small brown planthopper</name>
    <name type="synonym">Delphax striatella</name>
    <dbReference type="NCBI Taxonomy" id="195883"/>
    <lineage>
        <taxon>Eukaryota</taxon>
        <taxon>Metazoa</taxon>
        <taxon>Ecdysozoa</taxon>
        <taxon>Arthropoda</taxon>
        <taxon>Hexapoda</taxon>
        <taxon>Insecta</taxon>
        <taxon>Pterygota</taxon>
        <taxon>Neoptera</taxon>
        <taxon>Paraneoptera</taxon>
        <taxon>Hemiptera</taxon>
        <taxon>Auchenorrhyncha</taxon>
        <taxon>Fulgoroidea</taxon>
        <taxon>Delphacidae</taxon>
        <taxon>Criomorphinae</taxon>
        <taxon>Laodelphax</taxon>
    </lineage>
</organism>
<evidence type="ECO:0000256" key="9">
    <source>
        <dbReference type="ARBA" id="ARBA00023157"/>
    </source>
</evidence>
<dbReference type="InterPro" id="IPR006028">
    <property type="entry name" value="GABAA/Glycine_rcpt"/>
</dbReference>
<evidence type="ECO:0000259" key="18">
    <source>
        <dbReference type="Pfam" id="PF02932"/>
    </source>
</evidence>
<keyword evidence="8 15" id="KW-0472">Membrane</keyword>
<keyword evidence="11" id="KW-0868">Chloride</keyword>
<evidence type="ECO:0000256" key="1">
    <source>
        <dbReference type="ARBA" id="ARBA00022448"/>
    </source>
</evidence>
<feature type="transmembrane region" description="Helical" evidence="15">
    <location>
        <begin position="278"/>
        <end position="297"/>
    </location>
</feature>
<dbReference type="EMBL" id="QKKF02034882">
    <property type="protein sequence ID" value="RZF33096.1"/>
    <property type="molecule type" value="Genomic_DNA"/>
</dbReference>
<dbReference type="InterPro" id="IPR006202">
    <property type="entry name" value="Neur_chan_lig-bd"/>
</dbReference>
<dbReference type="InParanoid" id="A0A482WIP5"/>
<feature type="domain" description="Neurotransmitter-gated ion-channel transmembrane" evidence="18">
    <location>
        <begin position="250"/>
        <end position="379"/>
    </location>
</feature>
<keyword evidence="10" id="KW-0325">Glycoprotein</keyword>
<evidence type="ECO:0000256" key="7">
    <source>
        <dbReference type="ARBA" id="ARBA00023065"/>
    </source>
</evidence>
<keyword evidence="2" id="KW-1003">Cell membrane</keyword>
<accession>A0A482WIP5</accession>
<feature type="chain" id="PRO_5022252686" evidence="15">
    <location>
        <begin position="22"/>
        <end position="536"/>
    </location>
</feature>
<proteinExistence type="inferred from homology"/>
<feature type="transmembrane region" description="Helical" evidence="15">
    <location>
        <begin position="506"/>
        <end position="528"/>
    </location>
</feature>
<dbReference type="SMR" id="A0A482WIP5"/>
<sequence length="536" mass="61449">MITTSAVLNIIVLTTLHLSGSHCLLRDYTTFNKNVTATLNNLLGNNRYDKRIRPDIGGPPTVVTVQMHIKSIGPVSEVEQLYTMDVYFRQNWYDTRLKFNVTGLHEFSMSWLFLEKVWKPDTYFTNGKKSYLHKITSPNKFLRIRYDGFMTYSMRLTLSATCKMHLVKFPMDVQRCPLIMGSYGYTTSDVVYKWHPSGVGLEPGMELAQFDLDNVTMKDHITETRGVMEFSVVKATFILRRNIGYFVLQMYVPCILMVCSSWVNFWIDPDCTPARVQLSVTSVLSITTIGFVGRSALPKVPYPTALDWFVILCFVFVFAVLVEYAVINFIDKVTDDIKKILENREKKKKEKEEREAEEKAAEDATSQEIEVHAADSSGNTVDKRGDFFDQHADLQSIDRSKDSSSISDRFGVPTIIVQTETVASNLSGIIEQASLDIDCEIIMGKTSPDIGLGDELHPRSPRFIRRTLTVPVRIWREFKILPTEQDVSESKGEKEKFTKIDKRSRFMFPALFFTVLSIYVLMYTYVIVDNKLYKED</sequence>
<keyword evidence="6" id="KW-0770">Synapse</keyword>
<feature type="transmembrane region" description="Helical" evidence="15">
    <location>
        <begin position="309"/>
        <end position="330"/>
    </location>
</feature>
<dbReference type="InterPro" id="IPR018000">
    <property type="entry name" value="Neurotransmitter_ion_chnl_CS"/>
</dbReference>
<evidence type="ECO:0000256" key="13">
    <source>
        <dbReference type="ARBA" id="ARBA00023303"/>
    </source>
</evidence>
<dbReference type="InterPro" id="IPR006201">
    <property type="entry name" value="Neur_channel"/>
</dbReference>
<keyword evidence="1 15" id="KW-0813">Transport</keyword>
<evidence type="ECO:0000313" key="20">
    <source>
        <dbReference type="Proteomes" id="UP000291343"/>
    </source>
</evidence>
<keyword evidence="20" id="KW-1185">Reference proteome</keyword>
<dbReference type="SUPFAM" id="SSF90112">
    <property type="entry name" value="Neurotransmitter-gated ion-channel transmembrane pore"/>
    <property type="match status" value="1"/>
</dbReference>
<comment type="caution">
    <text evidence="19">The sequence shown here is derived from an EMBL/GenBank/DDBJ whole genome shotgun (WGS) entry which is preliminary data.</text>
</comment>
<dbReference type="GO" id="GO:0005230">
    <property type="term" value="F:extracellular ligand-gated monoatomic ion channel activity"/>
    <property type="evidence" value="ECO:0007669"/>
    <property type="project" value="InterPro"/>
</dbReference>
<dbReference type="PRINTS" id="PR00252">
    <property type="entry name" value="NRIONCHANNEL"/>
</dbReference>
<keyword evidence="9" id="KW-1015">Disulfide bond</keyword>
<dbReference type="PRINTS" id="PR00253">
    <property type="entry name" value="GABAARECEPTR"/>
</dbReference>
<dbReference type="NCBIfam" id="TIGR00860">
    <property type="entry name" value="LIC"/>
    <property type="match status" value="1"/>
</dbReference>
<reference evidence="19 20" key="1">
    <citation type="journal article" date="2017" name="Gigascience">
        <title>Genome sequence of the small brown planthopper, Laodelphax striatellus.</title>
        <authorList>
            <person name="Zhu J."/>
            <person name="Jiang F."/>
            <person name="Wang X."/>
            <person name="Yang P."/>
            <person name="Bao Y."/>
            <person name="Zhao W."/>
            <person name="Wang W."/>
            <person name="Lu H."/>
            <person name="Wang Q."/>
            <person name="Cui N."/>
            <person name="Li J."/>
            <person name="Chen X."/>
            <person name="Luo L."/>
            <person name="Yu J."/>
            <person name="Kang L."/>
            <person name="Cui F."/>
        </authorList>
    </citation>
    <scope>NUCLEOTIDE SEQUENCE [LARGE SCALE GENOMIC DNA]</scope>
    <source>
        <strain evidence="19">Lst14</strain>
    </source>
</reference>
<dbReference type="CDD" id="cd19049">
    <property type="entry name" value="LGIC_TM_anion"/>
    <property type="match status" value="1"/>
</dbReference>
<keyword evidence="5 15" id="KW-1133">Transmembrane helix</keyword>
<feature type="signal peptide" evidence="15">
    <location>
        <begin position="1"/>
        <end position="21"/>
    </location>
</feature>
<dbReference type="STRING" id="195883.A0A482WIP5"/>